<name>A0A4P9Z9C0_9ASCO</name>
<dbReference type="Gene3D" id="3.30.70.1620">
    <property type="match status" value="1"/>
</dbReference>
<dbReference type="Proteomes" id="UP000268321">
    <property type="component" value="Unassembled WGS sequence"/>
</dbReference>
<dbReference type="PIRSF" id="PIRSF005719">
    <property type="entry name" value="SMC"/>
    <property type="match status" value="1"/>
</dbReference>
<evidence type="ECO:0000256" key="11">
    <source>
        <dbReference type="SAM" id="Coils"/>
    </source>
</evidence>
<comment type="similarity">
    <text evidence="3">Belongs to the SMC family. SMC1 subfamily.</text>
</comment>
<dbReference type="GO" id="GO:0051301">
    <property type="term" value="P:cell division"/>
    <property type="evidence" value="ECO:0007669"/>
    <property type="project" value="UniProtKB-KW"/>
</dbReference>
<dbReference type="InterPro" id="IPR028468">
    <property type="entry name" value="Smc1_ABC"/>
</dbReference>
<feature type="coiled-coil region" evidence="11">
    <location>
        <begin position="449"/>
        <end position="504"/>
    </location>
</feature>
<dbReference type="InterPro" id="IPR027417">
    <property type="entry name" value="P-loop_NTPase"/>
</dbReference>
<dbReference type="Gene3D" id="1.10.287.1490">
    <property type="match status" value="1"/>
</dbReference>
<keyword evidence="8 10" id="KW-0539">Nucleus</keyword>
<dbReference type="PANTHER" id="PTHR18937:SF12">
    <property type="entry name" value="STRUCTURAL MAINTENANCE OF CHROMOSOMES PROTEIN"/>
    <property type="match status" value="1"/>
</dbReference>
<dbReference type="InterPro" id="IPR024704">
    <property type="entry name" value="SMC"/>
</dbReference>
<dbReference type="OrthoDB" id="5575062at2759"/>
<dbReference type="InterPro" id="IPR003395">
    <property type="entry name" value="RecF/RecN/SMC_N"/>
</dbReference>
<dbReference type="GO" id="GO:0016887">
    <property type="term" value="F:ATP hydrolysis activity"/>
    <property type="evidence" value="ECO:0007669"/>
    <property type="project" value="InterPro"/>
</dbReference>
<dbReference type="GO" id="GO:0007062">
    <property type="term" value="P:sister chromatid cohesion"/>
    <property type="evidence" value="ECO:0007669"/>
    <property type="project" value="InterPro"/>
</dbReference>
<evidence type="ECO:0000256" key="5">
    <source>
        <dbReference type="ARBA" id="ARBA00022618"/>
    </source>
</evidence>
<dbReference type="PANTHER" id="PTHR18937">
    <property type="entry name" value="STRUCTURAL MAINTENANCE OF CHROMOSOMES SMC FAMILY MEMBER"/>
    <property type="match status" value="1"/>
</dbReference>
<evidence type="ECO:0000256" key="2">
    <source>
        <dbReference type="ARBA" id="ARBA00004286"/>
    </source>
</evidence>
<dbReference type="InterPro" id="IPR036277">
    <property type="entry name" value="SMC_hinge_sf"/>
</dbReference>
<gene>
    <name evidence="13" type="ORF">METBISCDRAFT_18865</name>
</gene>
<dbReference type="GO" id="GO:0007059">
    <property type="term" value="P:chromosome segregation"/>
    <property type="evidence" value="ECO:0007669"/>
    <property type="project" value="UniProtKB-ARBA"/>
</dbReference>
<evidence type="ECO:0000256" key="9">
    <source>
        <dbReference type="ARBA" id="ARBA00023306"/>
    </source>
</evidence>
<protein>
    <recommendedName>
        <fullName evidence="10">Structural maintenance of chromosomes protein</fullName>
    </recommendedName>
</protein>
<sequence>MGRLAGLELHNFKSYRGTARIGFGDASFTSIIGSNGAGKSNMLDAISFVLGVQSSELRSHQLRDLIYRGRVESDQESAETANIVPRLQEPTSAYVSAIYEKDNGELMHLKRTINANGHSDYRINDKIVTVLQYTMALKAENILIKAKNFLVFQGDIENVAAQAPKDLSRMLETISSSGEYVDEYNLLKDEFERTRERAAEVFSRKRNLNLESKQYKEQMRERDLFETKLNEKYISIKKYHLYKIFHNQRLHFQLLADSRKLTEQMNALKAELSELENIYAARSSDGSKASLEVKRLEGQIVETKSKMEALRRAMVPVNTSRKSLQTQIELSETKLEDLDRDLLSQLASVDALKLRLSSTEEELAELEKRVEEATEKAQISPEGVREYQQLRSKFLASSGSMLEEKLSILEADRESAASAVRNYQVQKESADTRIKNLMSSISMTYQPKLTAANTALDELLQNKAAKEARKESLVQKNEDLALKEAELTAEMKQVLVKLDDLSLEQKETTKHKKLKNNVKMLKNALKEGAIKGILHELVHSTLQKYDLALQTALGINLDAIVVESSAVAYRCVKILKERRLGTATFIPVDSVSVDQVNLSYLRSLSDSACPAIDVVKYDDVTVERAVLFALGDTLIVDTVDDARSLKWNASNAVNNKMVTLDGAVVHKSGLMTGGQHIQKTNASLTWTKQDLARLTEKKDALSGQLARVHAAKTSAIEINSLTEEVAGLDESIQQCRSRITSLERDVSERMAEHEYYQTQNGNLESLLGAKSVSVAEVEGQIRDTRTQIRTVQETVYGDFCARYSLLSIDEYELFSGPGMRARARERAKLVREMSSLKNQVNLHAENAKQTQTRIDRLQADVARFAEELLSVKRECDDMESQFMEMEAELGELAGRKKAAVLSYEDIVKTTKALESKIADVKAEAKSLGQDLLHKEEAFLKVDSERLNLLKNCKIENVDLPLENGFLDSISLDTSENISSVAYLVYVDYSLLDLALQDRHSAKTEAELKFRIECVEKDLQALAPNAKAMERLKEVDHKIKDFDREFTRARQDEKRASARFYEVKQLRTELFMNAYTHIAERIDGVYKELTRSNASIGGSACLTLEDEDEPYLGGVRYHAMPPMKRFRDMNMLSGGEKTMAALALLFAVHSFHPSPFFVLDEIDAALDNSNVAKIASYMKRHAGVGLQFIVISLKSALFENSDTLVGIYREQRENSSKTATLDLRKYQSASLEVGEAATVSV</sequence>
<evidence type="ECO:0000256" key="8">
    <source>
        <dbReference type="ARBA" id="ARBA00023242"/>
    </source>
</evidence>
<evidence type="ECO:0000256" key="1">
    <source>
        <dbReference type="ARBA" id="ARBA00004123"/>
    </source>
</evidence>
<dbReference type="EMBL" id="ML004493">
    <property type="protein sequence ID" value="RKP29337.1"/>
    <property type="molecule type" value="Genomic_DNA"/>
</dbReference>
<comment type="subcellular location">
    <subcellularLocation>
        <location evidence="2">Chromosome</location>
    </subcellularLocation>
    <subcellularLocation>
        <location evidence="1 10">Nucleus</location>
    </subcellularLocation>
</comment>
<accession>A0A4P9Z9C0</accession>
<keyword evidence="14" id="KW-1185">Reference proteome</keyword>
<evidence type="ECO:0000256" key="7">
    <source>
        <dbReference type="ARBA" id="ARBA00023054"/>
    </source>
</evidence>
<dbReference type="CDD" id="cd03275">
    <property type="entry name" value="ABC_SMC1_euk"/>
    <property type="match status" value="2"/>
</dbReference>
<dbReference type="InterPro" id="IPR010935">
    <property type="entry name" value="SMC_hinge"/>
</dbReference>
<reference evidence="14" key="1">
    <citation type="journal article" date="2018" name="Nat. Microbiol.">
        <title>Leveraging single-cell genomics to expand the fungal tree of life.</title>
        <authorList>
            <person name="Ahrendt S.R."/>
            <person name="Quandt C.A."/>
            <person name="Ciobanu D."/>
            <person name="Clum A."/>
            <person name="Salamov A."/>
            <person name="Andreopoulos B."/>
            <person name="Cheng J.F."/>
            <person name="Woyke T."/>
            <person name="Pelin A."/>
            <person name="Henrissat B."/>
            <person name="Reynolds N.K."/>
            <person name="Benny G.L."/>
            <person name="Smith M.E."/>
            <person name="James T.Y."/>
            <person name="Grigoriev I.V."/>
        </authorList>
    </citation>
    <scope>NUCLEOTIDE SEQUENCE [LARGE SCALE GENOMIC DNA]</scope>
    <source>
        <strain evidence="14">Baker2002</strain>
    </source>
</reference>
<dbReference type="GO" id="GO:0008278">
    <property type="term" value="C:cohesin complex"/>
    <property type="evidence" value="ECO:0007669"/>
    <property type="project" value="InterPro"/>
</dbReference>
<dbReference type="Pfam" id="PF06470">
    <property type="entry name" value="SMC_hinge"/>
    <property type="match status" value="1"/>
</dbReference>
<feature type="coiled-coil region" evidence="11">
    <location>
        <begin position="826"/>
        <end position="930"/>
    </location>
</feature>
<evidence type="ECO:0000313" key="14">
    <source>
        <dbReference type="Proteomes" id="UP000268321"/>
    </source>
</evidence>
<dbReference type="SMART" id="SM00968">
    <property type="entry name" value="SMC_hinge"/>
    <property type="match status" value="1"/>
</dbReference>
<dbReference type="SUPFAM" id="SSF52540">
    <property type="entry name" value="P-loop containing nucleoside triphosphate hydrolases"/>
    <property type="match status" value="1"/>
</dbReference>
<dbReference type="GO" id="GO:0005634">
    <property type="term" value="C:nucleus"/>
    <property type="evidence" value="ECO:0007669"/>
    <property type="project" value="UniProtKB-SubCell"/>
</dbReference>
<evidence type="ECO:0000256" key="3">
    <source>
        <dbReference type="ARBA" id="ARBA00005597"/>
    </source>
</evidence>
<evidence type="ECO:0000259" key="12">
    <source>
        <dbReference type="SMART" id="SM00968"/>
    </source>
</evidence>
<keyword evidence="7 11" id="KW-0175">Coiled coil</keyword>
<dbReference type="Gene3D" id="3.40.50.300">
    <property type="entry name" value="P-loop containing nucleotide triphosphate hydrolases"/>
    <property type="match status" value="2"/>
</dbReference>
<organism evidence="13 14">
    <name type="scientific">Metschnikowia bicuspidata</name>
    <dbReference type="NCBI Taxonomy" id="27322"/>
    <lineage>
        <taxon>Eukaryota</taxon>
        <taxon>Fungi</taxon>
        <taxon>Dikarya</taxon>
        <taxon>Ascomycota</taxon>
        <taxon>Saccharomycotina</taxon>
        <taxon>Pichiomycetes</taxon>
        <taxon>Metschnikowiaceae</taxon>
        <taxon>Metschnikowia</taxon>
    </lineage>
</organism>
<dbReference type="SUPFAM" id="SSF75553">
    <property type="entry name" value="Smc hinge domain"/>
    <property type="match status" value="1"/>
</dbReference>
<dbReference type="AlphaFoldDB" id="A0A4P9Z9C0"/>
<proteinExistence type="inferred from homology"/>
<keyword evidence="6" id="KW-0498">Mitosis</keyword>
<keyword evidence="9" id="KW-0131">Cell cycle</keyword>
<evidence type="ECO:0000256" key="10">
    <source>
        <dbReference type="PIRNR" id="PIRNR005719"/>
    </source>
</evidence>
<dbReference type="GO" id="GO:0005524">
    <property type="term" value="F:ATP binding"/>
    <property type="evidence" value="ECO:0007669"/>
    <property type="project" value="InterPro"/>
</dbReference>
<evidence type="ECO:0000313" key="13">
    <source>
        <dbReference type="EMBL" id="RKP29337.1"/>
    </source>
</evidence>
<dbReference type="GO" id="GO:0003677">
    <property type="term" value="F:DNA binding"/>
    <property type="evidence" value="ECO:0007669"/>
    <property type="project" value="TreeGrafter"/>
</dbReference>
<dbReference type="Gene3D" id="1.20.1060.20">
    <property type="match status" value="1"/>
</dbReference>
<dbReference type="Pfam" id="PF02463">
    <property type="entry name" value="SMC_N"/>
    <property type="match status" value="1"/>
</dbReference>
<feature type="domain" description="SMC hinge" evidence="12">
    <location>
        <begin position="528"/>
        <end position="646"/>
    </location>
</feature>
<feature type="coiled-coil region" evidence="11">
    <location>
        <begin position="258"/>
        <end position="376"/>
    </location>
</feature>
<feature type="coiled-coil region" evidence="11">
    <location>
        <begin position="718"/>
        <end position="745"/>
    </location>
</feature>
<evidence type="ECO:0000256" key="6">
    <source>
        <dbReference type="ARBA" id="ARBA00022776"/>
    </source>
</evidence>
<keyword evidence="4" id="KW-0158">Chromosome</keyword>
<keyword evidence="5" id="KW-0132">Cell division</keyword>
<evidence type="ECO:0000256" key="4">
    <source>
        <dbReference type="ARBA" id="ARBA00022454"/>
    </source>
</evidence>